<organism evidence="2">
    <name type="scientific">Nothobranchius pienaari</name>
    <dbReference type="NCBI Taxonomy" id="704102"/>
    <lineage>
        <taxon>Eukaryota</taxon>
        <taxon>Metazoa</taxon>
        <taxon>Chordata</taxon>
        <taxon>Craniata</taxon>
        <taxon>Vertebrata</taxon>
        <taxon>Euteleostomi</taxon>
        <taxon>Actinopterygii</taxon>
        <taxon>Neopterygii</taxon>
        <taxon>Teleostei</taxon>
        <taxon>Neoteleostei</taxon>
        <taxon>Acanthomorphata</taxon>
        <taxon>Ovalentaria</taxon>
        <taxon>Atherinomorphae</taxon>
        <taxon>Cyprinodontiformes</taxon>
        <taxon>Nothobranchiidae</taxon>
        <taxon>Nothobranchius</taxon>
    </lineage>
</organism>
<reference evidence="2" key="1">
    <citation type="submission" date="2016-05" db="EMBL/GenBank/DDBJ databases">
        <authorList>
            <person name="Lavstsen T."/>
            <person name="Jespersen J.S."/>
        </authorList>
    </citation>
    <scope>NUCLEOTIDE SEQUENCE</scope>
    <source>
        <tissue evidence="2">Brain</tissue>
    </source>
</reference>
<dbReference type="EMBL" id="HAEF01002994">
    <property type="protein sequence ID" value="SBR40376.1"/>
    <property type="molecule type" value="Transcribed_RNA"/>
</dbReference>
<dbReference type="AlphaFoldDB" id="A0A1A8L7L7"/>
<evidence type="ECO:0000313" key="2">
    <source>
        <dbReference type="EMBL" id="SBR40376.1"/>
    </source>
</evidence>
<evidence type="ECO:0000256" key="1">
    <source>
        <dbReference type="SAM" id="MobiDB-lite"/>
    </source>
</evidence>
<proteinExistence type="predicted"/>
<feature type="region of interest" description="Disordered" evidence="1">
    <location>
        <begin position="14"/>
        <end position="58"/>
    </location>
</feature>
<sequence>RVAVNFLLRRGRLGRPDREAGCPAQPAWEAPGLQRAERPEERALPAAPELPVQRSGETESLGVHLPRVCVRPGLQLPGPLRVLHYA</sequence>
<gene>
    <name evidence="2" type="primary">KCNQ5B</name>
</gene>
<name>A0A1A8L7L7_9TELE</name>
<feature type="non-terminal residue" evidence="2">
    <location>
        <position position="1"/>
    </location>
</feature>
<feature type="non-terminal residue" evidence="2">
    <location>
        <position position="86"/>
    </location>
</feature>
<reference evidence="2" key="2">
    <citation type="submission" date="2016-06" db="EMBL/GenBank/DDBJ databases">
        <title>The genome of a short-lived fish provides insights into sex chromosome evolution and the genetic control of aging.</title>
        <authorList>
            <person name="Reichwald K."/>
            <person name="Felder M."/>
            <person name="Petzold A."/>
            <person name="Koch P."/>
            <person name="Groth M."/>
            <person name="Platzer M."/>
        </authorList>
    </citation>
    <scope>NUCLEOTIDE SEQUENCE</scope>
    <source>
        <tissue evidence="2">Brain</tissue>
    </source>
</reference>
<protein>
    <submittedName>
        <fullName evidence="2">Potassium voltage-gated channel, KQT-like subfamily, member 5b</fullName>
    </submittedName>
</protein>
<accession>A0A1A8L7L7</accession>